<dbReference type="AlphaFoldDB" id="A0AAW0IJ73"/>
<evidence type="ECO:0000256" key="1">
    <source>
        <dbReference type="SAM" id="MobiDB-lite"/>
    </source>
</evidence>
<feature type="transmembrane region" description="Helical" evidence="2">
    <location>
        <begin position="28"/>
        <end position="52"/>
    </location>
</feature>
<dbReference type="Proteomes" id="UP001488838">
    <property type="component" value="Unassembled WGS sequence"/>
</dbReference>
<sequence length="269" mass="29401">MLKLTGKGGEREPGSEDPRPLGQRCAGTMASCTVLATLLSVVAVVFCLYLGVKTNDLQARIAALESAKGTPSFRPLTDTMDELKAMVQEKVERLLAQKSYEHMAKIRIAREAPSDPPGVPQPVSLLQNEIGSDWSDTQKVKEVAANRNLGHLVSFKMRGVTEIRGLYVGQLNLELCQDAFTGNTEHHEEIEFSGRVELSGESVDLLESPSLPTEPLASFSIKLYRAKARELIGPRLFAKVVVPAQAPVLAADSSSRHCLLRHAQVKKFK</sequence>
<evidence type="ECO:0000256" key="2">
    <source>
        <dbReference type="SAM" id="Phobius"/>
    </source>
</evidence>
<protein>
    <submittedName>
        <fullName evidence="3">Uncharacterized protein</fullName>
    </submittedName>
</protein>
<keyword evidence="2" id="KW-0812">Transmembrane</keyword>
<feature type="region of interest" description="Disordered" evidence="1">
    <location>
        <begin position="1"/>
        <end position="23"/>
    </location>
</feature>
<gene>
    <name evidence="3" type="ORF">U0070_005882</name>
</gene>
<keyword evidence="2" id="KW-1133">Transmembrane helix</keyword>
<comment type="caution">
    <text evidence="3">The sequence shown here is derived from an EMBL/GenBank/DDBJ whole genome shotgun (WGS) entry which is preliminary data.</text>
</comment>
<name>A0AAW0IJ73_MYOGA</name>
<evidence type="ECO:0000313" key="4">
    <source>
        <dbReference type="Proteomes" id="UP001488838"/>
    </source>
</evidence>
<proteinExistence type="predicted"/>
<accession>A0AAW0IJ73</accession>
<keyword evidence="2" id="KW-0472">Membrane</keyword>
<organism evidence="3 4">
    <name type="scientific">Myodes glareolus</name>
    <name type="common">Bank vole</name>
    <name type="synonym">Clethrionomys glareolus</name>
    <dbReference type="NCBI Taxonomy" id="447135"/>
    <lineage>
        <taxon>Eukaryota</taxon>
        <taxon>Metazoa</taxon>
        <taxon>Chordata</taxon>
        <taxon>Craniata</taxon>
        <taxon>Vertebrata</taxon>
        <taxon>Euteleostomi</taxon>
        <taxon>Mammalia</taxon>
        <taxon>Eutheria</taxon>
        <taxon>Euarchontoglires</taxon>
        <taxon>Glires</taxon>
        <taxon>Rodentia</taxon>
        <taxon>Myomorpha</taxon>
        <taxon>Muroidea</taxon>
        <taxon>Cricetidae</taxon>
        <taxon>Arvicolinae</taxon>
        <taxon>Myodes</taxon>
    </lineage>
</organism>
<feature type="compositionally biased region" description="Basic and acidic residues" evidence="1">
    <location>
        <begin position="8"/>
        <end position="19"/>
    </location>
</feature>
<evidence type="ECO:0000313" key="3">
    <source>
        <dbReference type="EMBL" id="KAK7814579.1"/>
    </source>
</evidence>
<reference evidence="3 4" key="1">
    <citation type="journal article" date="2023" name="bioRxiv">
        <title>Conserved and derived expression patterns and positive selection on dental genes reveal complex evolutionary context of ever-growing rodent molars.</title>
        <authorList>
            <person name="Calamari Z.T."/>
            <person name="Song A."/>
            <person name="Cohen E."/>
            <person name="Akter M."/>
            <person name="Roy R.D."/>
            <person name="Hallikas O."/>
            <person name="Christensen M.M."/>
            <person name="Li P."/>
            <person name="Marangoni P."/>
            <person name="Jernvall J."/>
            <person name="Klein O.D."/>
        </authorList>
    </citation>
    <scope>NUCLEOTIDE SEQUENCE [LARGE SCALE GENOMIC DNA]</scope>
    <source>
        <strain evidence="3">V071</strain>
    </source>
</reference>
<feature type="non-terminal residue" evidence="3">
    <location>
        <position position="269"/>
    </location>
</feature>
<keyword evidence="4" id="KW-1185">Reference proteome</keyword>
<dbReference type="EMBL" id="JBBHLL010000122">
    <property type="protein sequence ID" value="KAK7814579.1"/>
    <property type="molecule type" value="Genomic_DNA"/>
</dbReference>